<dbReference type="InterPro" id="IPR000683">
    <property type="entry name" value="Gfo/Idh/MocA-like_OxRdtase_N"/>
</dbReference>
<keyword evidence="5" id="KW-1185">Reference proteome</keyword>
<dbReference type="GO" id="GO:0000166">
    <property type="term" value="F:nucleotide binding"/>
    <property type="evidence" value="ECO:0007669"/>
    <property type="project" value="InterPro"/>
</dbReference>
<sequence length="382" mass="42865">MRHVKAAILGAGFIGRAHVEALRRLGYVDVVAIGQSNQAKAERYANELGVPKAYGNYMELLQDNEIEVIHNCTPNHLHYEINRQALLHGKHLLSEKPLTLTSAEAKELYELAASASLITGLNYNYRQFPMVQHLKGMVKDEDLGRVNLIRGSYLQDWLLHETDYNWRMEPRYGGTTRAISDIGSHLFDLVQYITGLRFSEVLADSSIVWPTRYRSSVAKESFQRRAEGELEPVDIVTEDYCSVLVKFAGGARGVFTVSQVSPGNKNALEVHIDGGKASGSWKQEEPFLLHLGYRDRASERLVRDPGLLKKDALPFLHYPGGHEEGWTDSLKNMMHNFYRAIGSGAPLSDSVATFKDGYQTMLINDAIVRSIQSGSWEKIDNV</sequence>
<evidence type="ECO:0000259" key="3">
    <source>
        <dbReference type="Pfam" id="PF22725"/>
    </source>
</evidence>
<reference evidence="4 5" key="1">
    <citation type="submission" date="2019-04" db="EMBL/GenBank/DDBJ databases">
        <title>Cohnella sp. nov. isolated from preserved vegetables.</title>
        <authorList>
            <person name="Lin S.-Y."/>
            <person name="Hung M.-H."/>
            <person name="Young C.-C."/>
        </authorList>
    </citation>
    <scope>NUCLEOTIDE SEQUENCE [LARGE SCALE GENOMIC DNA]</scope>
    <source>
        <strain evidence="4 5">CC-MHH1044</strain>
    </source>
</reference>
<dbReference type="RefSeq" id="WP_136372051.1">
    <property type="nucleotide sequence ID" value="NZ_SSOB01000033.1"/>
</dbReference>
<dbReference type="OrthoDB" id="9815825at2"/>
<proteinExistence type="predicted"/>
<name>A0A4S4BKG6_9BACL</name>
<evidence type="ECO:0000259" key="2">
    <source>
        <dbReference type="Pfam" id="PF01408"/>
    </source>
</evidence>
<comment type="caution">
    <text evidence="4">The sequence shown here is derived from an EMBL/GenBank/DDBJ whole genome shotgun (WGS) entry which is preliminary data.</text>
</comment>
<dbReference type="InterPro" id="IPR055170">
    <property type="entry name" value="GFO_IDH_MocA-like_dom"/>
</dbReference>
<dbReference type="EMBL" id="SSOB01000033">
    <property type="protein sequence ID" value="THF75219.1"/>
    <property type="molecule type" value="Genomic_DNA"/>
</dbReference>
<dbReference type="PANTHER" id="PTHR43818">
    <property type="entry name" value="BCDNA.GH03377"/>
    <property type="match status" value="1"/>
</dbReference>
<dbReference type="PANTHER" id="PTHR43818:SF11">
    <property type="entry name" value="BCDNA.GH03377"/>
    <property type="match status" value="1"/>
</dbReference>
<dbReference type="Proteomes" id="UP000310636">
    <property type="component" value="Unassembled WGS sequence"/>
</dbReference>
<accession>A0A4S4BKG6</accession>
<dbReference type="Gene3D" id="3.40.50.720">
    <property type="entry name" value="NAD(P)-binding Rossmann-like Domain"/>
    <property type="match status" value="1"/>
</dbReference>
<gene>
    <name evidence="4" type="ORF">E6C55_22380</name>
</gene>
<dbReference type="Gene3D" id="3.30.360.10">
    <property type="entry name" value="Dihydrodipicolinate Reductase, domain 2"/>
    <property type="match status" value="1"/>
</dbReference>
<evidence type="ECO:0000313" key="5">
    <source>
        <dbReference type="Proteomes" id="UP000310636"/>
    </source>
</evidence>
<feature type="domain" description="GFO/IDH/MocA-like oxidoreductase" evidence="3">
    <location>
        <begin position="131"/>
        <end position="277"/>
    </location>
</feature>
<evidence type="ECO:0000256" key="1">
    <source>
        <dbReference type="ARBA" id="ARBA00023002"/>
    </source>
</evidence>
<organism evidence="4 5">
    <name type="scientific">Cohnella fermenti</name>
    <dbReference type="NCBI Taxonomy" id="2565925"/>
    <lineage>
        <taxon>Bacteria</taxon>
        <taxon>Bacillati</taxon>
        <taxon>Bacillota</taxon>
        <taxon>Bacilli</taxon>
        <taxon>Bacillales</taxon>
        <taxon>Paenibacillaceae</taxon>
        <taxon>Cohnella</taxon>
    </lineage>
</organism>
<dbReference type="InterPro" id="IPR036291">
    <property type="entry name" value="NAD(P)-bd_dom_sf"/>
</dbReference>
<dbReference type="Pfam" id="PF22725">
    <property type="entry name" value="GFO_IDH_MocA_C3"/>
    <property type="match status" value="1"/>
</dbReference>
<keyword evidence="1" id="KW-0560">Oxidoreductase</keyword>
<dbReference type="SUPFAM" id="SSF55347">
    <property type="entry name" value="Glyceraldehyde-3-phosphate dehydrogenase-like, C-terminal domain"/>
    <property type="match status" value="1"/>
</dbReference>
<dbReference type="SUPFAM" id="SSF51735">
    <property type="entry name" value="NAD(P)-binding Rossmann-fold domains"/>
    <property type="match status" value="1"/>
</dbReference>
<feature type="domain" description="Gfo/Idh/MocA-like oxidoreductase N-terminal" evidence="2">
    <location>
        <begin position="5"/>
        <end position="121"/>
    </location>
</feature>
<dbReference type="InterPro" id="IPR050463">
    <property type="entry name" value="Gfo/Idh/MocA_oxidrdct_glycsds"/>
</dbReference>
<protein>
    <submittedName>
        <fullName evidence="4">Gfo/Idh/MocA family oxidoreductase</fullName>
    </submittedName>
</protein>
<dbReference type="Pfam" id="PF01408">
    <property type="entry name" value="GFO_IDH_MocA"/>
    <property type="match status" value="1"/>
</dbReference>
<dbReference type="AlphaFoldDB" id="A0A4S4BKG6"/>
<evidence type="ECO:0000313" key="4">
    <source>
        <dbReference type="EMBL" id="THF75219.1"/>
    </source>
</evidence>
<dbReference type="GO" id="GO:0016491">
    <property type="term" value="F:oxidoreductase activity"/>
    <property type="evidence" value="ECO:0007669"/>
    <property type="project" value="UniProtKB-KW"/>
</dbReference>